<evidence type="ECO:0000313" key="2">
    <source>
        <dbReference type="EMBL" id="KAL2328619.1"/>
    </source>
</evidence>
<reference evidence="2 3" key="1">
    <citation type="submission" date="2024-08" db="EMBL/GenBank/DDBJ databases">
        <title>Insights into the chromosomal genome structure of Flemingia macrophylla.</title>
        <authorList>
            <person name="Ding Y."/>
            <person name="Zhao Y."/>
            <person name="Bi W."/>
            <person name="Wu M."/>
            <person name="Zhao G."/>
            <person name="Gong Y."/>
            <person name="Li W."/>
            <person name="Zhang P."/>
        </authorList>
    </citation>
    <scope>NUCLEOTIDE SEQUENCE [LARGE SCALE GENOMIC DNA]</scope>
    <source>
        <strain evidence="2">DYQJB</strain>
        <tissue evidence="2">Leaf</tissue>
    </source>
</reference>
<gene>
    <name evidence="2" type="ORF">Fmac_022046</name>
</gene>
<comment type="caution">
    <text evidence="2">The sequence shown here is derived from an EMBL/GenBank/DDBJ whole genome shotgun (WGS) entry which is preliminary data.</text>
</comment>
<sequence length="227" mass="26481">MRSLRVLRLASVDVSGEVLECFLATCPMLETIRVVESKCLARFKVWGQGLKLKHLELVECNILYLDVCAPNLVTFRYPGDYGKFNFASVPRLEEVFFRGRYASYLQLNMQDEDCFRILLQLVNIFHVMILSQGVIEGLPVFDNVRQLELKIPHFLRSNLVDVEHEWKANLKQEITVDPLSSYHVDRSPDVKARIRDTRRDSTIWFVDALKPHVPPSVELILLWWHQQ</sequence>
<feature type="domain" description="At1g61320/AtMIF1 LRR" evidence="1">
    <location>
        <begin position="1"/>
        <end position="95"/>
    </location>
</feature>
<name>A0ABD1LYL1_9FABA</name>
<dbReference type="AlphaFoldDB" id="A0ABD1LYL1"/>
<dbReference type="PANTHER" id="PTHR34145:SF28">
    <property type="entry name" value="F-BOX DOMAIN-CONTAINING PROTEIN"/>
    <property type="match status" value="1"/>
</dbReference>
<dbReference type="EMBL" id="JBGMDY010000007">
    <property type="protein sequence ID" value="KAL2328619.1"/>
    <property type="molecule type" value="Genomic_DNA"/>
</dbReference>
<organism evidence="2 3">
    <name type="scientific">Flemingia macrophylla</name>
    <dbReference type="NCBI Taxonomy" id="520843"/>
    <lineage>
        <taxon>Eukaryota</taxon>
        <taxon>Viridiplantae</taxon>
        <taxon>Streptophyta</taxon>
        <taxon>Embryophyta</taxon>
        <taxon>Tracheophyta</taxon>
        <taxon>Spermatophyta</taxon>
        <taxon>Magnoliopsida</taxon>
        <taxon>eudicotyledons</taxon>
        <taxon>Gunneridae</taxon>
        <taxon>Pentapetalae</taxon>
        <taxon>rosids</taxon>
        <taxon>fabids</taxon>
        <taxon>Fabales</taxon>
        <taxon>Fabaceae</taxon>
        <taxon>Papilionoideae</taxon>
        <taxon>50 kb inversion clade</taxon>
        <taxon>NPAAA clade</taxon>
        <taxon>indigoferoid/millettioid clade</taxon>
        <taxon>Phaseoleae</taxon>
        <taxon>Flemingia</taxon>
    </lineage>
</organism>
<proteinExistence type="predicted"/>
<dbReference type="Proteomes" id="UP001603857">
    <property type="component" value="Unassembled WGS sequence"/>
</dbReference>
<keyword evidence="3" id="KW-1185">Reference proteome</keyword>
<dbReference type="Pfam" id="PF23622">
    <property type="entry name" value="LRR_At1g61320_AtMIF1"/>
    <property type="match status" value="1"/>
</dbReference>
<dbReference type="InterPro" id="IPR053772">
    <property type="entry name" value="At1g61320/At1g61330-like"/>
</dbReference>
<dbReference type="InterPro" id="IPR055357">
    <property type="entry name" value="LRR_At1g61320_AtMIF1"/>
</dbReference>
<evidence type="ECO:0000259" key="1">
    <source>
        <dbReference type="Pfam" id="PF23622"/>
    </source>
</evidence>
<dbReference type="SUPFAM" id="SSF52047">
    <property type="entry name" value="RNI-like"/>
    <property type="match status" value="1"/>
</dbReference>
<dbReference type="PANTHER" id="PTHR34145">
    <property type="entry name" value="OS02G0105600 PROTEIN"/>
    <property type="match status" value="1"/>
</dbReference>
<evidence type="ECO:0000313" key="3">
    <source>
        <dbReference type="Proteomes" id="UP001603857"/>
    </source>
</evidence>
<protein>
    <recommendedName>
        <fullName evidence="1">At1g61320/AtMIF1 LRR domain-containing protein</fullName>
    </recommendedName>
</protein>
<accession>A0ABD1LYL1</accession>